<dbReference type="EnsemblMetazoa" id="BGLB027777-RA">
    <property type="protein sequence ID" value="BGLB027777-PA"/>
    <property type="gene ID" value="BGLB027777"/>
</dbReference>
<dbReference type="KEGG" id="bgt:106061087"/>
<dbReference type="GO" id="GO:0003729">
    <property type="term" value="F:mRNA binding"/>
    <property type="evidence" value="ECO:0007669"/>
    <property type="project" value="TreeGrafter"/>
</dbReference>
<feature type="compositionally biased region" description="Basic and acidic residues" evidence="1">
    <location>
        <begin position="271"/>
        <end position="283"/>
    </location>
</feature>
<sequence>MWVMTPKLKPNRFNWSVEHLITVILPQDNSFGEVENQVIEMKELSYALTILSQSFCKNQSQSVVEMVVESKKVMLTNKRWDSMDSLLAQIKEKETLQDNIKNLQCPNITKELKALKAEKNATIEKRKQIDTELDKWNKDLPEKMRQLSQLESSLIYKNEEKINTAIQKLDWTLQHQHFKLTEERKIVTEIDRLRRSKRTLAQYFTLKQEISGIRDKQRRMREERDVSDTFFSVQKILFFPFAEIDSLHDHKRQLRKQKEVFHGVRERQKRDSWKRRDEGRKSYIADSQREDEESEVPYEKLIQLCNTLYNHLQRFNNLSAPEPSVESLSPSSSLEVEEDVDEGHHILRKKSSDAESAELTGGAKKSMKRNKKPRKQSSFKKMTHSSQVLEQFLALGLSAPTSVAEIPEVLEKLVQKKVDLEKEVASDAGFSATESYICEMSRQASNTESHEDYVDTHAAENVIAELMSVTGSTDASEGAVGGCERASESSEVMSPNSDSTLEGDSGDSQNSSVVKSEDVVKDLSSKLVITEADKSNNNTVTKVQKLQEKPEMYLKPDQVSRRSSPPKNLDFRPKLRRTRNVTEELFKPATLLPSPSFGPPTVSLATPLDKVLKPKRTVARVASSPAAVHEPCPFPKSNQHGTFADHLKSPSVSPSSSFSAHNRSHPPLASRLSTPVYGSAPQWSGKRSHTVPSQTPTEPHFDISDFPPLSQAPLTKSRSNSFFSKSSNEGSAAEITTPKETSGVMATTDSFQPQSGIPPVLATNTPSPSLPVSMSMIPAEDKSLTEKWVESNAAYFHSEGSVMPVCKES</sequence>
<dbReference type="Proteomes" id="UP000076420">
    <property type="component" value="Unassembled WGS sequence"/>
</dbReference>
<dbReference type="SMR" id="A0A2C9L6Z4"/>
<feature type="compositionally biased region" description="Polar residues" evidence="1">
    <location>
        <begin position="762"/>
        <end position="772"/>
    </location>
</feature>
<feature type="region of interest" description="Disordered" evidence="1">
    <location>
        <begin position="616"/>
        <end position="774"/>
    </location>
</feature>
<evidence type="ECO:0000313" key="2">
    <source>
        <dbReference type="EnsemblMetazoa" id="BGLB027777-PA"/>
    </source>
</evidence>
<reference evidence="2" key="1">
    <citation type="submission" date="2020-05" db="UniProtKB">
        <authorList>
            <consortium name="EnsemblMetazoa"/>
        </authorList>
    </citation>
    <scope>IDENTIFICATION</scope>
    <source>
        <strain evidence="2">BB02</strain>
    </source>
</reference>
<feature type="compositionally biased region" description="Polar residues" evidence="1">
    <location>
        <begin position="738"/>
        <end position="755"/>
    </location>
</feature>
<feature type="compositionally biased region" description="Basic residues" evidence="1">
    <location>
        <begin position="365"/>
        <end position="383"/>
    </location>
</feature>
<gene>
    <name evidence="2" type="primary">106061087</name>
</gene>
<feature type="compositionally biased region" description="Low complexity" evidence="1">
    <location>
        <begin position="321"/>
        <end position="334"/>
    </location>
</feature>
<dbReference type="GO" id="GO:1990904">
    <property type="term" value="C:ribonucleoprotein complex"/>
    <property type="evidence" value="ECO:0007669"/>
    <property type="project" value="TreeGrafter"/>
</dbReference>
<dbReference type="STRING" id="6526.A0A2C9L6Z4"/>
<feature type="region of interest" description="Disordered" evidence="1">
    <location>
        <begin position="554"/>
        <end position="576"/>
    </location>
</feature>
<dbReference type="AlphaFoldDB" id="A0A2C9L6Z4"/>
<feature type="region of interest" description="Disordered" evidence="1">
    <location>
        <begin position="320"/>
        <end position="383"/>
    </location>
</feature>
<dbReference type="GO" id="GO:0005783">
    <property type="term" value="C:endoplasmic reticulum"/>
    <property type="evidence" value="ECO:0007669"/>
    <property type="project" value="TreeGrafter"/>
</dbReference>
<evidence type="ECO:0000313" key="3">
    <source>
        <dbReference type="Proteomes" id="UP000076420"/>
    </source>
</evidence>
<proteinExistence type="predicted"/>
<feature type="compositionally biased region" description="Polar residues" evidence="1">
    <location>
        <begin position="489"/>
        <end position="510"/>
    </location>
</feature>
<feature type="compositionally biased region" description="Low complexity" evidence="1">
    <location>
        <begin position="649"/>
        <end position="659"/>
    </location>
</feature>
<accession>A0A2C9L6Z4</accession>
<dbReference type="InterPro" id="IPR039604">
    <property type="entry name" value="Bfr1"/>
</dbReference>
<dbReference type="VEuPathDB" id="VectorBase:BGLAX_047490"/>
<feature type="compositionally biased region" description="Low complexity" evidence="1">
    <location>
        <begin position="716"/>
        <end position="728"/>
    </location>
</feature>
<name>A0A2C9L6Z4_BIOGL</name>
<dbReference type="VEuPathDB" id="VectorBase:BGLB027777"/>
<dbReference type="GO" id="GO:0008298">
    <property type="term" value="P:intracellular mRNA localization"/>
    <property type="evidence" value="ECO:0007669"/>
    <property type="project" value="TreeGrafter"/>
</dbReference>
<dbReference type="GO" id="GO:0042175">
    <property type="term" value="C:nuclear outer membrane-endoplasmic reticulum membrane network"/>
    <property type="evidence" value="ECO:0007669"/>
    <property type="project" value="TreeGrafter"/>
</dbReference>
<organism evidence="2 3">
    <name type="scientific">Biomphalaria glabrata</name>
    <name type="common">Bloodfluke planorb</name>
    <name type="synonym">Freshwater snail</name>
    <dbReference type="NCBI Taxonomy" id="6526"/>
    <lineage>
        <taxon>Eukaryota</taxon>
        <taxon>Metazoa</taxon>
        <taxon>Spiralia</taxon>
        <taxon>Lophotrochozoa</taxon>
        <taxon>Mollusca</taxon>
        <taxon>Gastropoda</taxon>
        <taxon>Heterobranchia</taxon>
        <taxon>Euthyneura</taxon>
        <taxon>Panpulmonata</taxon>
        <taxon>Hygrophila</taxon>
        <taxon>Lymnaeoidea</taxon>
        <taxon>Planorbidae</taxon>
        <taxon>Biomphalaria</taxon>
    </lineage>
</organism>
<dbReference type="PANTHER" id="PTHR31027">
    <property type="entry name" value="NUCLEAR SEGREGATION PROTEIN BFR1"/>
    <property type="match status" value="1"/>
</dbReference>
<protein>
    <submittedName>
        <fullName evidence="2">Uncharacterized protein</fullName>
    </submittedName>
</protein>
<feature type="region of interest" description="Disordered" evidence="1">
    <location>
        <begin position="473"/>
        <end position="517"/>
    </location>
</feature>
<feature type="region of interest" description="Disordered" evidence="1">
    <location>
        <begin position="271"/>
        <end position="290"/>
    </location>
</feature>
<evidence type="ECO:0000256" key="1">
    <source>
        <dbReference type="SAM" id="MobiDB-lite"/>
    </source>
</evidence>
<feature type="compositionally biased region" description="Basic and acidic residues" evidence="1">
    <location>
        <begin position="342"/>
        <end position="353"/>
    </location>
</feature>
<dbReference type="PANTHER" id="PTHR31027:SF2">
    <property type="entry name" value="LEBERCILIN DOMAIN-CONTAINING PROTEIN"/>
    <property type="match status" value="1"/>
</dbReference>
<dbReference type="OrthoDB" id="2195113at2759"/>